<comment type="similarity">
    <text evidence="1">Belongs to the Di19 family.</text>
</comment>
<dbReference type="STRING" id="1088818.A0A2H9ZXF6"/>
<reference evidence="4 5" key="1">
    <citation type="journal article" date="2017" name="Nature">
        <title>The Apostasia genome and the evolution of orchids.</title>
        <authorList>
            <person name="Zhang G.Q."/>
            <person name="Liu K.W."/>
            <person name="Li Z."/>
            <person name="Lohaus R."/>
            <person name="Hsiao Y.Y."/>
            <person name="Niu S.C."/>
            <person name="Wang J.Y."/>
            <person name="Lin Y.C."/>
            <person name="Xu Q."/>
            <person name="Chen L.J."/>
            <person name="Yoshida K."/>
            <person name="Fujiwara S."/>
            <person name="Wang Z.W."/>
            <person name="Zhang Y.Q."/>
            <person name="Mitsuda N."/>
            <person name="Wang M."/>
            <person name="Liu G.H."/>
            <person name="Pecoraro L."/>
            <person name="Huang H.X."/>
            <person name="Xiao X.J."/>
            <person name="Lin M."/>
            <person name="Wu X.Y."/>
            <person name="Wu W.L."/>
            <person name="Chen Y.Y."/>
            <person name="Chang S.B."/>
            <person name="Sakamoto S."/>
            <person name="Ohme-Takagi M."/>
            <person name="Yagi M."/>
            <person name="Zeng S.J."/>
            <person name="Shen C.Y."/>
            <person name="Yeh C.M."/>
            <person name="Luo Y.B."/>
            <person name="Tsai W.C."/>
            <person name="Van de Peer Y."/>
            <person name="Liu Z.J."/>
        </authorList>
    </citation>
    <scope>NUCLEOTIDE SEQUENCE [LARGE SCALE GENOMIC DNA]</scope>
    <source>
        <strain evidence="5">cv. Shenzhen</strain>
        <tissue evidence="4">Stem</tissue>
    </source>
</reference>
<sequence>MEADSWSRLFSTTSKRHQSSQQSRYDLYLGFEEIDGGEDESRTEFSCPFCAEDFDIFALCCHIDDEHPLEAKNGICPICATRVGMDLIGHITMQHGNFFKMQRRRRFRRGSSGTQSTLSLLRKELRDGNLQALIGGASHSVAPPSATPDPLLSSLIYTLPMADSSKALQSDSFDEGGLPSKTSEETLVERPCLSYKEQEERTRRSEFIQGLVFSTIFEGTFL</sequence>
<feature type="domain" description="Di19 C-terminal" evidence="3">
    <location>
        <begin position="118"/>
        <end position="216"/>
    </location>
</feature>
<dbReference type="InterPro" id="IPR027935">
    <property type="entry name" value="Di19_C"/>
</dbReference>
<dbReference type="Proteomes" id="UP000236161">
    <property type="component" value="Unassembled WGS sequence"/>
</dbReference>
<dbReference type="EMBL" id="KZ453008">
    <property type="protein sequence ID" value="PKA47942.1"/>
    <property type="molecule type" value="Genomic_DNA"/>
</dbReference>
<proteinExistence type="inferred from homology"/>
<dbReference type="InterPro" id="IPR033347">
    <property type="entry name" value="Di19"/>
</dbReference>
<dbReference type="Pfam" id="PF05605">
    <property type="entry name" value="zf-Di19"/>
    <property type="match status" value="1"/>
</dbReference>
<dbReference type="PANTHER" id="PTHR31875:SF26">
    <property type="entry name" value="PROTEIN DEHYDRATION-INDUCED 19-RELATED"/>
    <property type="match status" value="1"/>
</dbReference>
<accession>A0A2H9ZXF6</accession>
<organism evidence="4 5">
    <name type="scientific">Apostasia shenzhenica</name>
    <dbReference type="NCBI Taxonomy" id="1088818"/>
    <lineage>
        <taxon>Eukaryota</taxon>
        <taxon>Viridiplantae</taxon>
        <taxon>Streptophyta</taxon>
        <taxon>Embryophyta</taxon>
        <taxon>Tracheophyta</taxon>
        <taxon>Spermatophyta</taxon>
        <taxon>Magnoliopsida</taxon>
        <taxon>Liliopsida</taxon>
        <taxon>Asparagales</taxon>
        <taxon>Orchidaceae</taxon>
        <taxon>Apostasioideae</taxon>
        <taxon>Apostasia</taxon>
    </lineage>
</organism>
<gene>
    <name evidence="4" type="primary">DI19-2</name>
    <name evidence="4" type="ORF">AXF42_Ash016288</name>
</gene>
<feature type="domain" description="Di19 zinc-binding" evidence="2">
    <location>
        <begin position="44"/>
        <end position="96"/>
    </location>
</feature>
<evidence type="ECO:0000313" key="5">
    <source>
        <dbReference type="Proteomes" id="UP000236161"/>
    </source>
</evidence>
<dbReference type="InterPro" id="IPR008598">
    <property type="entry name" value="Di19_Zn-bd"/>
</dbReference>
<evidence type="ECO:0000256" key="1">
    <source>
        <dbReference type="ARBA" id="ARBA00007109"/>
    </source>
</evidence>
<keyword evidence="5" id="KW-1185">Reference proteome</keyword>
<protein>
    <submittedName>
        <fullName evidence="4">Protein dehydration-induced 19 like 2</fullName>
    </submittedName>
</protein>
<evidence type="ECO:0000259" key="2">
    <source>
        <dbReference type="Pfam" id="PF05605"/>
    </source>
</evidence>
<dbReference type="AlphaFoldDB" id="A0A2H9ZXF6"/>
<dbReference type="OrthoDB" id="6270329at2759"/>
<evidence type="ECO:0000313" key="4">
    <source>
        <dbReference type="EMBL" id="PKA47942.1"/>
    </source>
</evidence>
<dbReference type="Pfam" id="PF14571">
    <property type="entry name" value="Di19_C"/>
    <property type="match status" value="1"/>
</dbReference>
<evidence type="ECO:0000259" key="3">
    <source>
        <dbReference type="Pfam" id="PF14571"/>
    </source>
</evidence>
<name>A0A2H9ZXF6_9ASPA</name>
<dbReference type="PANTHER" id="PTHR31875">
    <property type="entry name" value="PROTEIN DEHYDRATION-INDUCED 19"/>
    <property type="match status" value="1"/>
</dbReference>